<dbReference type="EMBL" id="CP127225">
    <property type="protein sequence ID" value="WIX06723.1"/>
    <property type="molecule type" value="Genomic_DNA"/>
</dbReference>
<evidence type="ECO:0000313" key="2">
    <source>
        <dbReference type="Proteomes" id="UP001228059"/>
    </source>
</evidence>
<dbReference type="RefSeq" id="WP_285956902.1">
    <property type="nucleotide sequence ID" value="NZ_CP127225.1"/>
</dbReference>
<reference evidence="1 2" key="1">
    <citation type="submission" date="2023-05" db="EMBL/GenBank/DDBJ databases">
        <title>Complete Genome Resource of Xanthomonas oryzae pv. leersiae Strain YNJC Isolated From Plateau Japonica Rice in Southwest China.</title>
        <authorList>
            <person name="Aa X."/>
            <person name="Mei L."/>
            <person name="Liu P."/>
            <person name="Yang Y."/>
            <person name="Tang C."/>
            <person name="Zhang F."/>
            <person name="Dong C."/>
            <person name="Wang B."/>
            <person name="Chen X."/>
            <person name="Dai L."/>
        </authorList>
    </citation>
    <scope>NUCLEOTIDE SEQUENCE [LARGE SCALE GENOMIC DNA]</scope>
    <source>
        <strain evidence="1 2">YNJC</strain>
    </source>
</reference>
<organism evidence="1 2">
    <name type="scientific">Xanthomonas oryzae pv. leersiae</name>
    <dbReference type="NCBI Taxonomy" id="3112258"/>
    <lineage>
        <taxon>Bacteria</taxon>
        <taxon>Pseudomonadati</taxon>
        <taxon>Pseudomonadota</taxon>
        <taxon>Gammaproteobacteria</taxon>
        <taxon>Lysobacterales</taxon>
        <taxon>Lysobacteraceae</taxon>
        <taxon>Xanthomonas</taxon>
    </lineage>
</organism>
<name>A0AAJ6KN47_9XANT</name>
<protein>
    <submittedName>
        <fullName evidence="1">Uncharacterized protein</fullName>
    </submittedName>
</protein>
<dbReference type="Proteomes" id="UP001228059">
    <property type="component" value="Chromosome"/>
</dbReference>
<gene>
    <name evidence="1" type="ORF">QN060_00310</name>
</gene>
<dbReference type="AlphaFoldDB" id="A0AAJ6KN47"/>
<evidence type="ECO:0000313" key="1">
    <source>
        <dbReference type="EMBL" id="WIX06723.1"/>
    </source>
</evidence>
<sequence length="101" mass="11023">MAHSTIAPVTNDDHPSAVAVREPPYVPQPTAITFNTRQTMLVTVPTPTVAVIATAMPKLNPAAMHASRIQRSPLMASLALAYCLWDLLKDRLLTSMIFLLK</sequence>
<proteinExistence type="predicted"/>
<accession>A0AAJ6KN47</accession>